<dbReference type="Proteomes" id="UP000619079">
    <property type="component" value="Unassembled WGS sequence"/>
</dbReference>
<protein>
    <submittedName>
        <fullName evidence="4">PRC-barrel domain-containing protein</fullName>
    </submittedName>
</protein>
<dbReference type="RefSeq" id="WP_199025032.1">
    <property type="nucleotide sequence ID" value="NZ_JAELVR010000007.1"/>
</dbReference>
<evidence type="ECO:0000256" key="1">
    <source>
        <dbReference type="SAM" id="MobiDB-lite"/>
    </source>
</evidence>
<dbReference type="Pfam" id="PF05239">
    <property type="entry name" value="PRC"/>
    <property type="match status" value="1"/>
</dbReference>
<organism evidence="4 5">
    <name type="scientific">Sedimentitalea arenosa</name>
    <dbReference type="NCBI Taxonomy" id="2798803"/>
    <lineage>
        <taxon>Bacteria</taxon>
        <taxon>Pseudomonadati</taxon>
        <taxon>Pseudomonadota</taxon>
        <taxon>Alphaproteobacteria</taxon>
        <taxon>Rhodobacterales</taxon>
        <taxon>Paracoccaceae</taxon>
        <taxon>Sedimentitalea</taxon>
    </lineage>
</organism>
<evidence type="ECO:0000259" key="3">
    <source>
        <dbReference type="Pfam" id="PF05239"/>
    </source>
</evidence>
<reference evidence="4" key="1">
    <citation type="submission" date="2020-12" db="EMBL/GenBank/DDBJ databases">
        <title>Sedimentitalea sp. nov., isolated from sand in Incheon.</title>
        <authorList>
            <person name="Kim W."/>
        </authorList>
    </citation>
    <scope>NUCLEOTIDE SEQUENCE</scope>
    <source>
        <strain evidence="4">CAU 1593</strain>
    </source>
</reference>
<dbReference type="SUPFAM" id="SSF50346">
    <property type="entry name" value="PRC-barrel domain"/>
    <property type="match status" value="1"/>
</dbReference>
<dbReference type="Gene3D" id="2.30.30.240">
    <property type="entry name" value="PRC-barrel domain"/>
    <property type="match status" value="1"/>
</dbReference>
<proteinExistence type="predicted"/>
<evidence type="ECO:0000313" key="4">
    <source>
        <dbReference type="EMBL" id="MBJ6372155.1"/>
    </source>
</evidence>
<feature type="signal peptide" evidence="2">
    <location>
        <begin position="1"/>
        <end position="20"/>
    </location>
</feature>
<comment type="caution">
    <text evidence="4">The sequence shown here is derived from an EMBL/GenBank/DDBJ whole genome shotgun (WGS) entry which is preliminary data.</text>
</comment>
<accession>A0A8J7J620</accession>
<sequence>MKHLMTTTALTLALALPVHAAGTETSEDNTMKQATESVESTASDVAEGASNTASDAAQAVENTASDAATAIENTASDAANAAGNAADKAGEVASDAVDATGDATRSALDGNAGTPMEGFAAVAPEEVTADQLENARVYDSKNEWIGEVSKIVMDADGSVDTLVVDVGGFLGIGEKPVGLDFTAFNLQKSVEGNEVRASVKATKAELETMPEYEG</sequence>
<name>A0A8J7J620_9RHOB</name>
<dbReference type="EMBL" id="JAELVR010000007">
    <property type="protein sequence ID" value="MBJ6372155.1"/>
    <property type="molecule type" value="Genomic_DNA"/>
</dbReference>
<feature type="domain" description="PRC-barrel" evidence="3">
    <location>
        <begin position="125"/>
        <end position="187"/>
    </location>
</feature>
<gene>
    <name evidence="4" type="ORF">JF290_11520</name>
</gene>
<dbReference type="PANTHER" id="PTHR36505">
    <property type="entry name" value="BLR1072 PROTEIN"/>
    <property type="match status" value="1"/>
</dbReference>
<feature type="region of interest" description="Disordered" evidence="1">
    <location>
        <begin position="23"/>
        <end position="56"/>
    </location>
</feature>
<dbReference type="PANTHER" id="PTHR36505:SF1">
    <property type="entry name" value="BLR1072 PROTEIN"/>
    <property type="match status" value="1"/>
</dbReference>
<dbReference type="AlphaFoldDB" id="A0A8J7J620"/>
<feature type="chain" id="PRO_5035254124" evidence="2">
    <location>
        <begin position="21"/>
        <end position="214"/>
    </location>
</feature>
<dbReference type="InterPro" id="IPR011033">
    <property type="entry name" value="PRC_barrel-like_sf"/>
</dbReference>
<keyword evidence="2" id="KW-0732">Signal</keyword>
<evidence type="ECO:0000256" key="2">
    <source>
        <dbReference type="SAM" id="SignalP"/>
    </source>
</evidence>
<feature type="compositionally biased region" description="Polar residues" evidence="1">
    <location>
        <begin position="31"/>
        <end position="56"/>
    </location>
</feature>
<dbReference type="InterPro" id="IPR027275">
    <property type="entry name" value="PRC-brl_dom"/>
</dbReference>
<evidence type="ECO:0000313" key="5">
    <source>
        <dbReference type="Proteomes" id="UP000619079"/>
    </source>
</evidence>
<keyword evidence="5" id="KW-1185">Reference proteome</keyword>